<feature type="transmembrane region" description="Helical" evidence="7">
    <location>
        <begin position="94"/>
        <end position="112"/>
    </location>
</feature>
<evidence type="ECO:0000256" key="5">
    <source>
        <dbReference type="ARBA" id="ARBA00022989"/>
    </source>
</evidence>
<evidence type="ECO:0000256" key="6">
    <source>
        <dbReference type="ARBA" id="ARBA00023136"/>
    </source>
</evidence>
<evidence type="ECO:0000313" key="9">
    <source>
        <dbReference type="Proteomes" id="UP000267027"/>
    </source>
</evidence>
<evidence type="ECO:0000256" key="7">
    <source>
        <dbReference type="SAM" id="Phobius"/>
    </source>
</evidence>
<feature type="transmembrane region" description="Helical" evidence="7">
    <location>
        <begin position="163"/>
        <end position="190"/>
    </location>
</feature>
<keyword evidence="4" id="KW-0256">Endoplasmic reticulum</keyword>
<feature type="transmembrane region" description="Helical" evidence="7">
    <location>
        <begin position="124"/>
        <end position="143"/>
    </location>
</feature>
<organism evidence="10">
    <name type="scientific">Angiostrongylus costaricensis</name>
    <name type="common">Nematode worm</name>
    <dbReference type="NCBI Taxonomy" id="334426"/>
    <lineage>
        <taxon>Eukaryota</taxon>
        <taxon>Metazoa</taxon>
        <taxon>Ecdysozoa</taxon>
        <taxon>Nematoda</taxon>
        <taxon>Chromadorea</taxon>
        <taxon>Rhabditida</taxon>
        <taxon>Rhabditina</taxon>
        <taxon>Rhabditomorpha</taxon>
        <taxon>Strongyloidea</taxon>
        <taxon>Metastrongylidae</taxon>
        <taxon>Angiostrongylus</taxon>
    </lineage>
</organism>
<keyword evidence="6 7" id="KW-0472">Membrane</keyword>
<dbReference type="Pfam" id="PF07086">
    <property type="entry name" value="Jagunal"/>
    <property type="match status" value="1"/>
</dbReference>
<reference evidence="8 9" key="2">
    <citation type="submission" date="2018-11" db="EMBL/GenBank/DDBJ databases">
        <authorList>
            <consortium name="Pathogen Informatics"/>
        </authorList>
    </citation>
    <scope>NUCLEOTIDE SEQUENCE [LARGE SCALE GENOMIC DNA]</scope>
    <source>
        <strain evidence="8 9">Costa Rica</strain>
    </source>
</reference>
<dbReference type="Proteomes" id="UP000267027">
    <property type="component" value="Unassembled WGS sequence"/>
</dbReference>
<feature type="transmembrane region" description="Helical" evidence="7">
    <location>
        <begin position="47"/>
        <end position="65"/>
    </location>
</feature>
<accession>A0A0R3PIW3</accession>
<dbReference type="PANTHER" id="PTHR20955">
    <property type="entry name" value="PROTEIN JAGUNAL HOMOLOG 1"/>
    <property type="match status" value="1"/>
</dbReference>
<dbReference type="WBParaSite" id="ACOC_0000432601-mRNA-1">
    <property type="protein sequence ID" value="ACOC_0000432601-mRNA-1"/>
    <property type="gene ID" value="ACOC_0000432601"/>
</dbReference>
<evidence type="ECO:0000313" key="8">
    <source>
        <dbReference type="EMBL" id="VDM55912.1"/>
    </source>
</evidence>
<sequence length="202" mass="23871">MSSRGQRVAGTDGTDFQHRQRVAAHFHERTYYLYGCTNIFCSVHYKFILKWFFAPHILILVFMWAKVGSEILRREFGWRSAFFERLDMPSAYPWEYVWCFSFIPIICAMMSFPKNKVKLLNYHYYGHFIFGILPCMIGLGGQLPELLDYMNDQENSQTPTFKGAFPMVIIWYIFFAIALQIHGFAMYFSYHLSAAWKPLKVD</sequence>
<dbReference type="OrthoDB" id="8914197at2759"/>
<gene>
    <name evidence="8" type="ORF">ACOC_LOCUS4327</name>
</gene>
<proteinExistence type="inferred from homology"/>
<evidence type="ECO:0000256" key="3">
    <source>
        <dbReference type="ARBA" id="ARBA00022692"/>
    </source>
</evidence>
<protein>
    <submittedName>
        <fullName evidence="10">Protein jagunal 1</fullName>
    </submittedName>
</protein>
<reference evidence="10" key="1">
    <citation type="submission" date="2017-02" db="UniProtKB">
        <authorList>
            <consortium name="WormBaseParasite"/>
        </authorList>
    </citation>
    <scope>IDENTIFICATION</scope>
</reference>
<dbReference type="GO" id="GO:0016192">
    <property type="term" value="P:vesicle-mediated transport"/>
    <property type="evidence" value="ECO:0007669"/>
    <property type="project" value="TreeGrafter"/>
</dbReference>
<evidence type="ECO:0000256" key="1">
    <source>
        <dbReference type="ARBA" id="ARBA00004477"/>
    </source>
</evidence>
<dbReference type="OMA" id="PYGVLWY"/>
<dbReference type="PANTHER" id="PTHR20955:SF1">
    <property type="entry name" value="PROTEIN JAGUNAL HOMOLOG 1"/>
    <property type="match status" value="1"/>
</dbReference>
<keyword evidence="3 7" id="KW-0812">Transmembrane</keyword>
<dbReference type="GO" id="GO:0005789">
    <property type="term" value="C:endoplasmic reticulum membrane"/>
    <property type="evidence" value="ECO:0007669"/>
    <property type="project" value="UniProtKB-SubCell"/>
</dbReference>
<evidence type="ECO:0000256" key="2">
    <source>
        <dbReference type="ARBA" id="ARBA00008462"/>
    </source>
</evidence>
<dbReference type="AlphaFoldDB" id="A0A0R3PIW3"/>
<keyword evidence="9" id="KW-1185">Reference proteome</keyword>
<name>A0A0R3PIW3_ANGCS</name>
<dbReference type="GO" id="GO:0007029">
    <property type="term" value="P:endoplasmic reticulum organization"/>
    <property type="evidence" value="ECO:0007669"/>
    <property type="project" value="InterPro"/>
</dbReference>
<evidence type="ECO:0000313" key="10">
    <source>
        <dbReference type="WBParaSite" id="ACOC_0000432601-mRNA-1"/>
    </source>
</evidence>
<dbReference type="EMBL" id="UYYA01003811">
    <property type="protein sequence ID" value="VDM55912.1"/>
    <property type="molecule type" value="Genomic_DNA"/>
</dbReference>
<comment type="subcellular location">
    <subcellularLocation>
        <location evidence="1">Endoplasmic reticulum membrane</location>
        <topology evidence="1">Multi-pass membrane protein</topology>
    </subcellularLocation>
</comment>
<keyword evidence="5 7" id="KW-1133">Transmembrane helix</keyword>
<comment type="similarity">
    <text evidence="2">Belongs to the jagunal family.</text>
</comment>
<dbReference type="STRING" id="334426.A0A0R3PIW3"/>
<dbReference type="InterPro" id="IPR009787">
    <property type="entry name" value="Jagunal"/>
</dbReference>
<evidence type="ECO:0000256" key="4">
    <source>
        <dbReference type="ARBA" id="ARBA00022824"/>
    </source>
</evidence>